<accession>A0AA37SND4</accession>
<feature type="compositionally biased region" description="Gly residues" evidence="1">
    <location>
        <begin position="889"/>
        <end position="905"/>
    </location>
</feature>
<dbReference type="InterPro" id="IPR025295">
    <property type="entry name" value="eCIS_core_dom"/>
</dbReference>
<feature type="region of interest" description="Disordered" evidence="1">
    <location>
        <begin position="867"/>
        <end position="907"/>
    </location>
</feature>
<evidence type="ECO:0000313" key="4">
    <source>
        <dbReference type="Proteomes" id="UP001156666"/>
    </source>
</evidence>
<dbReference type="Proteomes" id="UP001156666">
    <property type="component" value="Unassembled WGS sequence"/>
</dbReference>
<feature type="domain" description="eCIS core" evidence="2">
    <location>
        <begin position="159"/>
        <end position="232"/>
    </location>
</feature>
<feature type="region of interest" description="Disordered" evidence="1">
    <location>
        <begin position="258"/>
        <end position="282"/>
    </location>
</feature>
<reference evidence="3" key="2">
    <citation type="submission" date="2023-01" db="EMBL/GenBank/DDBJ databases">
        <title>Draft genome sequence of Portibacter lacus strain NBRC 108769.</title>
        <authorList>
            <person name="Sun Q."/>
            <person name="Mori K."/>
        </authorList>
    </citation>
    <scope>NUCLEOTIDE SEQUENCE</scope>
    <source>
        <strain evidence="3">NBRC 108769</strain>
    </source>
</reference>
<proteinExistence type="predicted"/>
<feature type="region of interest" description="Disordered" evidence="1">
    <location>
        <begin position="2373"/>
        <end position="2401"/>
    </location>
</feature>
<feature type="region of interest" description="Disordered" evidence="1">
    <location>
        <begin position="1"/>
        <end position="21"/>
    </location>
</feature>
<reference evidence="3" key="1">
    <citation type="journal article" date="2014" name="Int. J. Syst. Evol. Microbiol.">
        <title>Complete genome sequence of Corynebacterium casei LMG S-19264T (=DSM 44701T), isolated from a smear-ripened cheese.</title>
        <authorList>
            <consortium name="US DOE Joint Genome Institute (JGI-PGF)"/>
            <person name="Walter F."/>
            <person name="Albersmeier A."/>
            <person name="Kalinowski J."/>
            <person name="Ruckert C."/>
        </authorList>
    </citation>
    <scope>NUCLEOTIDE SEQUENCE</scope>
    <source>
        <strain evidence="3">NBRC 108769</strain>
    </source>
</reference>
<name>A0AA37SND4_9BACT</name>
<evidence type="ECO:0000313" key="3">
    <source>
        <dbReference type="EMBL" id="GLR16684.1"/>
    </source>
</evidence>
<sequence length="2887" mass="315750">MEKNQDKSPDSSVTRSVAHELEQSEVIYATAYAKPPILFESSDPTHTIDSRKTEEVIEEKPQNEITPEPVQEKVAPLSNTDLTPAPKKKKEDDEEEIKDSISTEIIFADAPLEPPSDEESGENGAAGGGTSGVGDDENPVQKKSSEASSIENGATENTIPNQVMAKMETTLNANFSNVKINTNSSKATEVGALAYTQGDSIDFAPGQFNPNSNDGQELIGHELTHVVQQREGRVKPNKSVNGMSINDDAGLEQEADKLGTKAAHSTAPIQRKTSPNNTNYDSSLIQRSVDTESPIQTLHEAQSYFSTHFSVGSVRQGTIEDQAAKIYRYRGSNRDLTQDRILEMLREANWEPWILPDNDPKWQAIANSLQNFSSNFNSLPPISEIVFFKVDYNLSEGTVVPVRTGASYSAGHLLIHEDFSTASSNLRQATSRSVEGGDSSLQEVQNDEQRNDYVESIITHELGHGLVEQSFASDHEFGNNFNRAVGWINGQLYDIQNAEVAAAIQNSTAPPENAKITRQNWNSSSIREQPISLYSISNPAEDMAESIRAFTHNTVALRQRSPARYTFIQNNLSSQNPTGTQSDETAQGKFNTNRVIVQKKDPEENDDADDFPINEVEIPLPMDNDQKIKISLNPMAGAEFSYTAAKFPPGKGPNMMNKPSEGGWSKKMPPITIPYGPGGMIATAEVGAELSAGVKGSFSVGKFVIPPFREEGRQASLSGSADLTAKAEGEVGLGIYAGASIAHIAALGYLNITGSIGTSFGLSGSASWNPDGDMIEGVISLDVSMKVGVEASGGIKLTYYTPISDGTFAKFELTKAPLGTIEIPIKAGVDLISGQQVGSAEIKTEGINLSLPPFTKTGTITREEWEKTMGGSRSGGSGSPGYSYDEMHGQGGDQNNGNAGSGGNTGQYKLIEQNLNLVEVSNSQSIIPENTNEKSANNTINAPQQFKLNNQTIQLSDQEEENEVKEVPSTSIIKQATSKFAFDNNNYNVSGKLRDVIKQITQEVKTSRQKESGSITTVFSISTSPHLKDTARVDLIVIITKRMPIWTDLPNVKALANDKNEPDQAYYKKIVKSWTDFYSELDVHEEGHKAIDLVQYKDSHKGLIGKTVADIDSVLNHIETTAEEEHTKYHTNHGSHITITDVQRPYEVTVDKSDDDPDSVQYKFSKPDNSPDNAFHIDGSNVMQKMEDSFGTSFSNVNIHENSSKATEAGALAYAQGNDVHFAPGQFKPNTQSGQELIGHELTHVVQQREGRVKPTVQHKGMDVNDDPGLEKEADEMGAKVAQNNATQLKSNDSIKSNIHRSSSNGVIQNKVNPIQMIGGYDSMTPPTITPADHARVNARMATRNSENMADAIRTGDISSIRAITNFSSATTAQRMVFVDKILEQWWISPWDEVALERIWNSFGENIAEVGANEANNTRWDNCIERGMDPSNIRALGDLRDNFSSDVQETAKDYIRANILYAQDEMVRLGLRNSNTEESPTAEIEQRLRWEETQYLASETQRLIEAQRLLRQVHVGYRRWMTVDRGGSVSGSGVSHALFNPTLRPTYSTHPDTDEDPAKTWEETKVEWDKSVAAINAITSQSPAVYAAFSSGGDNLSNLSEDNPETARETASRLLTDLERNGQLTLPKIDSLDLDWRDLVPIHNQLYSGIKTGPSEVDWSNDFNKSVARDVIGDHETREFWIALGLGTASAAAFIVSELATGGFATGFWLGVGIGISGAQAISSWENWEDLDTANDSAASHESQLVEDGQVNAALLQAIVDSVFAFVDVATPGVRGAMALRSAARLETALMTRSAAHILENMGELTARESAEAIQRGIAELGVEETMRKTGRSVEELSDIIRSGSLGDEVAESLLQRLRQAEELGLGEAGDSTIRTIGSPMETSWATERSIEQALADMSTAISEGTISRDFASQLTSEAIERLGPTEVLRRCGWDNLVKTLPDGGPAGARLMEFRESIFADLQRFVREELEGDVVATGTRGNFSNDLDMSFTGANAASARQQAMEYIARRLGIENSPSVLDRVLLMGMFTDPRRIHAYDTLPAAMREEVARIQATNQEQLIWNRRVWEAVEHNNDEMAQSIRETMEDLGIPEFNYRPLSSGEIRRLSQRIDSLWGQLDTAIESGDQVAQRSLAEEIGNSQALINAAEEGGYFSGGGVRRFVTERPGETPFPRLPGGAEHGMLSAERLTALIDQLPKLDHSLLKLSGSTEDVIAGVRGIGKYGARVAEVAGEAGVENGAVWRILEENCLELKRAADSGGIARSMTAGDAEVVIRDATRAFQAIIESSDGIILQLRNGTTVQGVGTLASEIQRTTRNHVFLLRSIDWTTQNLNICARAIRTGVALVEIATDSATDALPIDSSDYEDGDDFVVQEKSRDQQNTNNPVQHKLASQKSNNPSNDIIQQKPAIPSDVNVHTNSSQASEMGALAFAQGSDIHFAPGQFKPDMQSGQELIGHELAHVQQQKEGRVQPTIHTKGNPVNDDPALELEADDFGKKFASQNTVQPKLNTDNLYLNHSGFSNAPIQKHEDESEEVDQERNPLEQLLGMAKETSDLNDFAHVNGIAVEEVTAAVRNASMGSILDNLKTATAYLVAKVAGHPAANYIASGQVKVKALTEAEMIEKTGVSASGFYASMNSTDGKIIADTLYLRNNIIISELSSRGLIIHELTHATDDANAETLDGQDSTTISQFDFEANGYRSQAKYIMDQIHAAEEGLAQTYCDEIEKVIIGSDGMVFVYSFYLEAQKNKAKYTPIILKILAEPFSDVSDETVLSNLEMDTFKIEMELYNALAAHPMYPDIDTTNVRVDGLKEHVVQPKMDPESKENPAKEVTQRKTFKPDAANIHQHKIAFQLKLENNQNSYKGTNNAIAFQINENNEKSKRQEDYAPFKV</sequence>
<gene>
    <name evidence="3" type="ORF">GCM10007940_12990</name>
</gene>
<feature type="region of interest" description="Disordered" evidence="1">
    <location>
        <begin position="1284"/>
        <end position="1303"/>
    </location>
</feature>
<feature type="compositionally biased region" description="Polar residues" evidence="1">
    <location>
        <begin position="146"/>
        <end position="161"/>
    </location>
</feature>
<feature type="region of interest" description="Disordered" evidence="1">
    <location>
        <begin position="35"/>
        <end position="161"/>
    </location>
</feature>
<feature type="compositionally biased region" description="Polar residues" evidence="1">
    <location>
        <begin position="267"/>
        <end position="282"/>
    </location>
</feature>
<dbReference type="Pfam" id="PF13699">
    <property type="entry name" value="eCIS_core"/>
    <property type="match status" value="3"/>
</dbReference>
<feature type="domain" description="eCIS core" evidence="2">
    <location>
        <begin position="1181"/>
        <end position="1251"/>
    </location>
</feature>
<dbReference type="EMBL" id="BSOH01000007">
    <property type="protein sequence ID" value="GLR16684.1"/>
    <property type="molecule type" value="Genomic_DNA"/>
</dbReference>
<keyword evidence="4" id="KW-1185">Reference proteome</keyword>
<feature type="domain" description="eCIS core" evidence="2">
    <location>
        <begin position="2409"/>
        <end position="2465"/>
    </location>
</feature>
<evidence type="ECO:0000259" key="2">
    <source>
        <dbReference type="Pfam" id="PF13699"/>
    </source>
</evidence>
<evidence type="ECO:0000256" key="1">
    <source>
        <dbReference type="SAM" id="MobiDB-lite"/>
    </source>
</evidence>
<dbReference type="RefSeq" id="WP_235291126.1">
    <property type="nucleotide sequence ID" value="NZ_BSOH01000007.1"/>
</dbReference>
<feature type="compositionally biased region" description="Polar residues" evidence="1">
    <location>
        <begin position="2377"/>
        <end position="2401"/>
    </location>
</feature>
<feature type="compositionally biased region" description="Basic and acidic residues" evidence="1">
    <location>
        <begin position="46"/>
        <end position="62"/>
    </location>
</feature>
<organism evidence="3 4">
    <name type="scientific">Portibacter lacus</name>
    <dbReference type="NCBI Taxonomy" id="1099794"/>
    <lineage>
        <taxon>Bacteria</taxon>
        <taxon>Pseudomonadati</taxon>
        <taxon>Bacteroidota</taxon>
        <taxon>Saprospiria</taxon>
        <taxon>Saprospirales</taxon>
        <taxon>Haliscomenobacteraceae</taxon>
        <taxon>Portibacter</taxon>
    </lineage>
</organism>
<comment type="caution">
    <text evidence="3">The sequence shown here is derived from an EMBL/GenBank/DDBJ whole genome shotgun (WGS) entry which is preliminary data.</text>
</comment>
<protein>
    <recommendedName>
        <fullName evidence="2">eCIS core domain-containing protein</fullName>
    </recommendedName>
</protein>